<keyword evidence="2" id="KW-1185">Reference proteome</keyword>
<protein>
    <submittedName>
        <fullName evidence="1">Uncharacterized protein</fullName>
    </submittedName>
</protein>
<proteinExistence type="predicted"/>
<evidence type="ECO:0000313" key="1">
    <source>
        <dbReference type="EMBL" id="QRD00746.1"/>
    </source>
</evidence>
<gene>
    <name evidence="1" type="ORF">JI435_415740</name>
</gene>
<sequence>MRGRSSGTTKRWYFPHRDYDTQISFNGHSVCQRQHRHVIAVELVIRACSA</sequence>
<dbReference type="AlphaFoldDB" id="A0A7U2FD42"/>
<accession>A0A7U2FD42</accession>
<organism evidence="1 2">
    <name type="scientific">Phaeosphaeria nodorum (strain SN15 / ATCC MYA-4574 / FGSC 10173)</name>
    <name type="common">Glume blotch fungus</name>
    <name type="synonym">Parastagonospora nodorum</name>
    <dbReference type="NCBI Taxonomy" id="321614"/>
    <lineage>
        <taxon>Eukaryota</taxon>
        <taxon>Fungi</taxon>
        <taxon>Dikarya</taxon>
        <taxon>Ascomycota</taxon>
        <taxon>Pezizomycotina</taxon>
        <taxon>Dothideomycetes</taxon>
        <taxon>Pleosporomycetidae</taxon>
        <taxon>Pleosporales</taxon>
        <taxon>Pleosporineae</taxon>
        <taxon>Phaeosphaeriaceae</taxon>
        <taxon>Parastagonospora</taxon>
    </lineage>
</organism>
<dbReference type="Proteomes" id="UP000663193">
    <property type="component" value="Chromosome 11"/>
</dbReference>
<dbReference type="VEuPathDB" id="FungiDB:JI435_415740"/>
<reference evidence="2" key="1">
    <citation type="journal article" date="2021" name="BMC Genomics">
        <title>Chromosome-level genome assembly and manually-curated proteome of model necrotroph Parastagonospora nodorum Sn15 reveals a genome-wide trove of candidate effector homologs, and redundancy of virulence-related functions within an accessory chromosome.</title>
        <authorList>
            <person name="Bertazzoni S."/>
            <person name="Jones D.A.B."/>
            <person name="Phan H.T."/>
            <person name="Tan K.-C."/>
            <person name="Hane J.K."/>
        </authorList>
    </citation>
    <scope>NUCLEOTIDE SEQUENCE [LARGE SCALE GENOMIC DNA]</scope>
    <source>
        <strain evidence="2">SN15 / ATCC MYA-4574 / FGSC 10173)</strain>
    </source>
</reference>
<dbReference type="EMBL" id="CP069033">
    <property type="protein sequence ID" value="QRD00746.1"/>
    <property type="molecule type" value="Genomic_DNA"/>
</dbReference>
<evidence type="ECO:0000313" key="2">
    <source>
        <dbReference type="Proteomes" id="UP000663193"/>
    </source>
</evidence>
<name>A0A7U2FD42_PHANO</name>